<feature type="compositionally biased region" description="Basic residues" evidence="1">
    <location>
        <begin position="88"/>
        <end position="100"/>
    </location>
</feature>
<dbReference type="AlphaFoldDB" id="A0A9W4GN29"/>
<evidence type="ECO:0000313" key="3">
    <source>
        <dbReference type="Proteomes" id="UP001152519"/>
    </source>
</evidence>
<reference evidence="2" key="1">
    <citation type="submission" date="2021-05" db="EMBL/GenBank/DDBJ databases">
        <authorList>
            <person name="Arsene-Ploetze F."/>
        </authorList>
    </citation>
    <scope>NUCLEOTIDE SEQUENCE</scope>
    <source>
        <strain evidence="2">DSM 42138</strain>
    </source>
</reference>
<gene>
    <name evidence="2" type="ORF">SCOCK_10364</name>
</gene>
<feature type="compositionally biased region" description="Basic residues" evidence="1">
    <location>
        <begin position="68"/>
        <end position="80"/>
    </location>
</feature>
<evidence type="ECO:0000313" key="2">
    <source>
        <dbReference type="EMBL" id="CAG6390896.1"/>
    </source>
</evidence>
<feature type="compositionally biased region" description="Basic and acidic residues" evidence="1">
    <location>
        <begin position="29"/>
        <end position="40"/>
    </location>
</feature>
<accession>A0A9W4GN29</accession>
<comment type="caution">
    <text evidence="2">The sequence shown here is derived from an EMBL/GenBank/DDBJ whole genome shotgun (WGS) entry which is preliminary data.</text>
</comment>
<proteinExistence type="predicted"/>
<dbReference type="Proteomes" id="UP001152519">
    <property type="component" value="Unassembled WGS sequence"/>
</dbReference>
<evidence type="ECO:0000256" key="1">
    <source>
        <dbReference type="SAM" id="MobiDB-lite"/>
    </source>
</evidence>
<organism evidence="2 3">
    <name type="scientific">Actinacidiphila cocklensis</name>
    <dbReference type="NCBI Taxonomy" id="887465"/>
    <lineage>
        <taxon>Bacteria</taxon>
        <taxon>Bacillati</taxon>
        <taxon>Actinomycetota</taxon>
        <taxon>Actinomycetes</taxon>
        <taxon>Kitasatosporales</taxon>
        <taxon>Streptomycetaceae</taxon>
        <taxon>Actinacidiphila</taxon>
    </lineage>
</organism>
<dbReference type="EMBL" id="CAJSLV010000001">
    <property type="protein sequence ID" value="CAG6390896.1"/>
    <property type="molecule type" value="Genomic_DNA"/>
</dbReference>
<feature type="region of interest" description="Disordered" evidence="1">
    <location>
        <begin position="25"/>
        <end position="100"/>
    </location>
</feature>
<protein>
    <submittedName>
        <fullName evidence="2">Uncharacterized protein</fullName>
    </submittedName>
</protein>
<keyword evidence="3" id="KW-1185">Reference proteome</keyword>
<name>A0A9W4GN29_9ACTN</name>
<sequence length="100" mass="10884">MAGGHFPLGTYRARAVTVVATWRQGWGGTDDRGHGSDGHHRPVAGPPARRIRRAGHGRLAERPGCRPPRGRRPPAGRSGRRREPAARGRGRRGPLPPARR</sequence>